<dbReference type="OrthoDB" id="5864720at2759"/>
<evidence type="ECO:0000256" key="2">
    <source>
        <dbReference type="ARBA" id="ARBA00004496"/>
    </source>
</evidence>
<feature type="region of interest" description="Disordered" evidence="7">
    <location>
        <begin position="1"/>
        <end position="111"/>
    </location>
</feature>
<dbReference type="PhylomeDB" id="O18232"/>
<feature type="compositionally biased region" description="Basic and acidic residues" evidence="7">
    <location>
        <begin position="48"/>
        <end position="58"/>
    </location>
</feature>
<dbReference type="GO" id="GO:0004725">
    <property type="term" value="F:protein tyrosine phosphatase activity"/>
    <property type="evidence" value="ECO:0007669"/>
    <property type="project" value="InterPro"/>
</dbReference>
<dbReference type="OMA" id="DNAMINS"/>
<dbReference type="FunFam" id="3.90.190.10:FF:000233">
    <property type="entry name" value="Protein Tyrosine Phosphatase"/>
    <property type="match status" value="1"/>
</dbReference>
<dbReference type="HOGENOM" id="CLU_039665_0_0_1"/>
<dbReference type="Pfam" id="PF00102">
    <property type="entry name" value="Y_phosphatase"/>
    <property type="match status" value="1"/>
</dbReference>
<evidence type="ECO:0000313" key="11">
    <source>
        <dbReference type="Proteomes" id="UP000001940"/>
    </source>
</evidence>
<feature type="compositionally biased region" description="Basic residues" evidence="7">
    <location>
        <begin position="64"/>
        <end position="73"/>
    </location>
</feature>
<dbReference type="EMBL" id="BX284604">
    <property type="protein sequence ID" value="CAB16508.1"/>
    <property type="molecule type" value="Genomic_DNA"/>
</dbReference>
<feature type="domain" description="Tyrosine specific protein phosphatases" evidence="9">
    <location>
        <begin position="370"/>
        <end position="424"/>
    </location>
</feature>
<dbReference type="PROSITE" id="PS50055">
    <property type="entry name" value="TYR_PHOSPHATASE_PTP"/>
    <property type="match status" value="1"/>
</dbReference>
<feature type="region of interest" description="Disordered" evidence="7">
    <location>
        <begin position="136"/>
        <end position="157"/>
    </location>
</feature>
<evidence type="ECO:0000256" key="7">
    <source>
        <dbReference type="SAM" id="MobiDB-lite"/>
    </source>
</evidence>
<keyword evidence="5" id="KW-0963">Cytoplasm</keyword>
<dbReference type="GO" id="GO:0005886">
    <property type="term" value="C:plasma membrane"/>
    <property type="evidence" value="ECO:0007669"/>
    <property type="project" value="UniProtKB-SubCell"/>
</dbReference>
<accession>O18232</accession>
<dbReference type="InterPro" id="IPR000387">
    <property type="entry name" value="Tyr_Pase_dom"/>
</dbReference>
<dbReference type="GeneID" id="190372"/>
<dbReference type="WormBase" id="Y57G11C.6">
    <property type="protein sequence ID" value="CE14936"/>
    <property type="gene ID" value="WBGene00013304"/>
    <property type="gene designation" value="ptp-5.2"/>
</dbReference>
<dbReference type="SMR" id="O18232"/>
<dbReference type="InterPro" id="IPR029021">
    <property type="entry name" value="Prot-tyrosine_phosphatase-like"/>
</dbReference>
<dbReference type="UCSC" id="Y57G11C.6">
    <property type="organism name" value="c. elegans"/>
</dbReference>
<keyword evidence="6" id="KW-0472">Membrane</keyword>
<keyword evidence="11" id="KW-1185">Reference proteome</keyword>
<name>O18232_CAEEL</name>
<evidence type="ECO:0000259" key="8">
    <source>
        <dbReference type="PROSITE" id="PS50055"/>
    </source>
</evidence>
<evidence type="ECO:0000256" key="5">
    <source>
        <dbReference type="ARBA" id="ARBA00022490"/>
    </source>
</evidence>
<gene>
    <name evidence="10 12" type="primary">ptp-5.2</name>
    <name evidence="10" type="ORF">CELE_Y57G11C.6</name>
    <name evidence="12" type="ORF">Y57G11C.6</name>
</gene>
<dbReference type="Bgee" id="WBGene00013304">
    <property type="expression patterns" value="Expressed in adult organism and 1 other cell type or tissue"/>
</dbReference>
<dbReference type="PANTHER" id="PTHR23219">
    <property type="entry name" value="TYROSINE-PROTEIN PHOSPHATASE C15H7.3-RELATED"/>
    <property type="match status" value="1"/>
</dbReference>
<dbReference type="RefSeq" id="NP_502779.1">
    <property type="nucleotide sequence ID" value="NM_070378.3"/>
</dbReference>
<dbReference type="Proteomes" id="UP000001940">
    <property type="component" value="Chromosome IV"/>
</dbReference>
<dbReference type="SUPFAM" id="SSF52799">
    <property type="entry name" value="(Phosphotyrosine protein) phosphatases II"/>
    <property type="match status" value="1"/>
</dbReference>
<evidence type="ECO:0000313" key="10">
    <source>
        <dbReference type="EMBL" id="CAB16508.1"/>
    </source>
</evidence>
<protein>
    <submittedName>
        <fullName evidence="10">Tyrosine-protein phosphatase domain-containing protein</fullName>
    </submittedName>
</protein>
<dbReference type="InParanoid" id="O18232"/>
<comment type="subcellular location">
    <subcellularLocation>
        <location evidence="1">Cell membrane</location>
        <topology evidence="1">Peripheral membrane protein</topology>
    </subcellularLocation>
    <subcellularLocation>
        <location evidence="2">Cytoplasm</location>
    </subcellularLocation>
</comment>
<dbReference type="KEGG" id="cel:CELE_Y57G11C.6"/>
<evidence type="ECO:0000259" key="9">
    <source>
        <dbReference type="PROSITE" id="PS50056"/>
    </source>
</evidence>
<dbReference type="GO" id="GO:0040024">
    <property type="term" value="P:dauer larval development"/>
    <property type="evidence" value="ECO:0007669"/>
    <property type="project" value="UniProtKB-ARBA"/>
</dbReference>
<dbReference type="PIR" id="T27219">
    <property type="entry name" value="T27219"/>
</dbReference>
<dbReference type="eggNOG" id="KOG0789">
    <property type="taxonomic scope" value="Eukaryota"/>
</dbReference>
<dbReference type="GO" id="GO:0005737">
    <property type="term" value="C:cytoplasm"/>
    <property type="evidence" value="ECO:0007669"/>
    <property type="project" value="UniProtKB-SubCell"/>
</dbReference>
<dbReference type="CDD" id="cd00047">
    <property type="entry name" value="PTPc"/>
    <property type="match status" value="1"/>
</dbReference>
<dbReference type="PRINTS" id="PR00700">
    <property type="entry name" value="PRTYPHPHTASE"/>
</dbReference>
<feature type="domain" description="Tyrosine-protein phosphatase" evidence="8">
    <location>
        <begin position="185"/>
        <end position="433"/>
    </location>
</feature>
<comment type="similarity">
    <text evidence="3">Belongs to the protein-tyrosine phosphatase family.</text>
</comment>
<dbReference type="PaxDb" id="6239-Y57G11C.6"/>
<reference evidence="10 11" key="1">
    <citation type="journal article" date="1998" name="Science">
        <title>Genome sequence of the nematode C. elegans: a platform for investigating biology.</title>
        <authorList>
            <consortium name="The C. elegans sequencing consortium"/>
            <person name="Sulson J.E."/>
            <person name="Waterston R."/>
        </authorList>
    </citation>
    <scope>NUCLEOTIDE SEQUENCE [LARGE SCALE GENOMIC DNA]</scope>
    <source>
        <strain evidence="10 11">Bristol N2</strain>
    </source>
</reference>
<dbReference type="STRING" id="6239.Y57G11C.6.1"/>
<evidence type="ECO:0000256" key="4">
    <source>
        <dbReference type="ARBA" id="ARBA00022475"/>
    </source>
</evidence>
<dbReference type="PANTHER" id="PTHR23219:SF8">
    <property type="entry name" value="TYROSINE-PROTEIN PHOSPHATASE DOMAIN-CONTAINING PROTEIN"/>
    <property type="match status" value="1"/>
</dbReference>
<organism evidence="10 11">
    <name type="scientific">Caenorhabditis elegans</name>
    <dbReference type="NCBI Taxonomy" id="6239"/>
    <lineage>
        <taxon>Eukaryota</taxon>
        <taxon>Metazoa</taxon>
        <taxon>Ecdysozoa</taxon>
        <taxon>Nematoda</taxon>
        <taxon>Chromadorea</taxon>
        <taxon>Rhabditida</taxon>
        <taxon>Rhabditina</taxon>
        <taxon>Rhabditomorpha</taxon>
        <taxon>Rhabditoidea</taxon>
        <taxon>Rhabditidae</taxon>
        <taxon>Peloderinae</taxon>
        <taxon>Caenorhabditis</taxon>
    </lineage>
</organism>
<dbReference type="PROSITE" id="PS50056">
    <property type="entry name" value="TYR_PHOSPHATASE_2"/>
    <property type="match status" value="1"/>
</dbReference>
<dbReference type="SMART" id="SM00404">
    <property type="entry name" value="PTPc_motif"/>
    <property type="match status" value="1"/>
</dbReference>
<dbReference type="AGR" id="WB:WBGene00013304"/>
<proteinExistence type="inferred from homology"/>
<dbReference type="CTD" id="190372"/>
<feature type="compositionally biased region" description="Basic and acidic residues" evidence="7">
    <location>
        <begin position="89"/>
        <end position="98"/>
    </location>
</feature>
<sequence length="482" mass="53128">MKNIFGNKNTKRSKNKDGKALASTASKDVADPPKQGGTKGSKKPKPSRGNDEKGREPETSAQSKKAKKGKPKRDSKAATPALSPGSREMLSDHKKQTVEDDPPLPIATSVAGTVTTTGMPALLPAENATQPLKEVVNSGKKSKGAPNSATATPVSHKSTITEGADKWVGEDVAKNWMDSIDLAEVKKEFEKLQSMKVDVEKECKTWKANSKYNQSEDFPALDSNLLKVEKDYVNISRVEIPLGRNIYIGQVPVKDTEETFWKAVFDKRIVSIDVIVGDEPIEFFPKKAEDYKNYGQMWINNRKVEYVSDDVFRFSIEVLPHGCSNSIICNVTVISNWKVDSVPVKQAIAIKEAFGLNSYLLKAPADDNAMINSQHGAGRAGYFLALAVAVHTIDTKVAEPCIVDIVKSIRSQRPRAVDSFCQYCSLYISLLYFIKKKVTKPAEGDKKSTPTNKYLHKKSVEMTKQFTNILLEANQPSVMGPQ</sequence>
<feature type="compositionally biased region" description="Polar residues" evidence="7">
    <location>
        <begin position="145"/>
        <end position="157"/>
    </location>
</feature>
<evidence type="ECO:0000313" key="12">
    <source>
        <dbReference type="WormBase" id="Y57G11C.6"/>
    </source>
</evidence>
<dbReference type="InterPro" id="IPR003595">
    <property type="entry name" value="Tyr_Pase_cat"/>
</dbReference>
<keyword evidence="4" id="KW-1003">Cell membrane</keyword>
<dbReference type="SMART" id="SM00194">
    <property type="entry name" value="PTPc"/>
    <property type="match status" value="1"/>
</dbReference>
<dbReference type="InterPro" id="IPR000242">
    <property type="entry name" value="PTP_cat"/>
</dbReference>
<dbReference type="AlphaFoldDB" id="O18232"/>
<dbReference type="Gene3D" id="3.90.190.10">
    <property type="entry name" value="Protein tyrosine phosphatase superfamily"/>
    <property type="match status" value="1"/>
</dbReference>
<dbReference type="FunCoup" id="O18232">
    <property type="interactions" value="413"/>
</dbReference>
<evidence type="ECO:0000256" key="6">
    <source>
        <dbReference type="ARBA" id="ARBA00023136"/>
    </source>
</evidence>
<evidence type="ECO:0000256" key="1">
    <source>
        <dbReference type="ARBA" id="ARBA00004202"/>
    </source>
</evidence>
<evidence type="ECO:0000256" key="3">
    <source>
        <dbReference type="ARBA" id="ARBA00009580"/>
    </source>
</evidence>